<dbReference type="Gene3D" id="3.40.50.10960">
    <property type="match status" value="1"/>
</dbReference>
<dbReference type="InterPro" id="IPR034746">
    <property type="entry name" value="POTRA"/>
</dbReference>
<feature type="transmembrane region" description="Helical" evidence="8">
    <location>
        <begin position="21"/>
        <end position="39"/>
    </location>
</feature>
<evidence type="ECO:0000313" key="11">
    <source>
        <dbReference type="Proteomes" id="UP000633619"/>
    </source>
</evidence>
<dbReference type="AlphaFoldDB" id="A0A8I1A4A1"/>
<dbReference type="InterPro" id="IPR050487">
    <property type="entry name" value="FtsQ_DivIB"/>
</dbReference>
<dbReference type="EMBL" id="JAECVW010000001">
    <property type="protein sequence ID" value="MBH8594218.1"/>
    <property type="molecule type" value="Genomic_DNA"/>
</dbReference>
<gene>
    <name evidence="10" type="ORF">I8U20_02630</name>
</gene>
<keyword evidence="7" id="KW-0131">Cell cycle</keyword>
<evidence type="ECO:0000313" key="10">
    <source>
        <dbReference type="EMBL" id="MBH8594218.1"/>
    </source>
</evidence>
<dbReference type="RefSeq" id="WP_181730825.1">
    <property type="nucleotide sequence ID" value="NZ_JACEIR010000001.1"/>
</dbReference>
<evidence type="ECO:0000256" key="7">
    <source>
        <dbReference type="ARBA" id="ARBA00023306"/>
    </source>
</evidence>
<keyword evidence="6 8" id="KW-0472">Membrane</keyword>
<evidence type="ECO:0000256" key="6">
    <source>
        <dbReference type="ARBA" id="ARBA00023136"/>
    </source>
</evidence>
<keyword evidence="5 8" id="KW-1133">Transmembrane helix</keyword>
<dbReference type="GO" id="GO:0051301">
    <property type="term" value="P:cell division"/>
    <property type="evidence" value="ECO:0007669"/>
    <property type="project" value="UniProtKB-KW"/>
</dbReference>
<organism evidence="10 11">
    <name type="scientific">Thermoactinomyces intermedius</name>
    <dbReference type="NCBI Taxonomy" id="2024"/>
    <lineage>
        <taxon>Bacteria</taxon>
        <taxon>Bacillati</taxon>
        <taxon>Bacillota</taxon>
        <taxon>Bacilli</taxon>
        <taxon>Bacillales</taxon>
        <taxon>Thermoactinomycetaceae</taxon>
        <taxon>Thermoactinomyces</taxon>
    </lineage>
</organism>
<evidence type="ECO:0000256" key="4">
    <source>
        <dbReference type="ARBA" id="ARBA00022692"/>
    </source>
</evidence>
<reference evidence="10 11" key="1">
    <citation type="submission" date="2020-12" db="EMBL/GenBank/DDBJ databases">
        <title>WGS of Thermoactinomyces spp.</title>
        <authorList>
            <person name="Cheng K."/>
        </authorList>
    </citation>
    <scope>NUCLEOTIDE SEQUENCE [LARGE SCALE GENOMIC DNA]</scope>
    <source>
        <strain evidence="11">CICC 10671\DSM 43846</strain>
    </source>
</reference>
<feature type="domain" description="POTRA" evidence="9">
    <location>
        <begin position="44"/>
        <end position="112"/>
    </location>
</feature>
<keyword evidence="11" id="KW-1185">Reference proteome</keyword>
<protein>
    <submittedName>
        <fullName evidence="10">FtsQ-type POTRA domain-containing protein</fullName>
    </submittedName>
</protein>
<evidence type="ECO:0000256" key="1">
    <source>
        <dbReference type="ARBA" id="ARBA00004370"/>
    </source>
</evidence>
<keyword evidence="4 8" id="KW-0812">Transmembrane</keyword>
<evidence type="ECO:0000259" key="9">
    <source>
        <dbReference type="PROSITE" id="PS51779"/>
    </source>
</evidence>
<dbReference type="PANTHER" id="PTHR37820:SF1">
    <property type="entry name" value="CELL DIVISION PROTEIN FTSQ"/>
    <property type="match status" value="1"/>
</dbReference>
<dbReference type="PANTHER" id="PTHR37820">
    <property type="entry name" value="CELL DIVISION PROTEIN DIVIB"/>
    <property type="match status" value="1"/>
</dbReference>
<sequence length="243" mass="28107">MDERIPPFRNRIGKKRSPSPWILAFIFLFFMGALFAIFLRSPLSKIKEIEISGNQLVSTKTILKKARLQKGVSFFGVQPGEIANQIRTIPEVRHAEVKKSFPDKVTILVREKPVVGWVETKDQKHLPILSDGTILPHRQLSFKYDRILFKGWDLAHPMLQQTVQEIGKIPPMIQRSIKEVRPVPKHQDQVEILTGYQHRIFVRVEDLAQKMNYYPSFSKHPQGTLYLLESIWFIPDDGTEPAT</sequence>
<name>A0A8I1A4A1_THEIN</name>
<dbReference type="PROSITE" id="PS51779">
    <property type="entry name" value="POTRA"/>
    <property type="match status" value="1"/>
</dbReference>
<dbReference type="Gene3D" id="3.10.20.310">
    <property type="entry name" value="membrane protein fhac"/>
    <property type="match status" value="1"/>
</dbReference>
<keyword evidence="3" id="KW-0132">Cell division</keyword>
<evidence type="ECO:0000256" key="5">
    <source>
        <dbReference type="ARBA" id="ARBA00022989"/>
    </source>
</evidence>
<comment type="subcellular location">
    <subcellularLocation>
        <location evidence="1">Membrane</location>
    </subcellularLocation>
</comment>
<dbReference type="Pfam" id="PF08478">
    <property type="entry name" value="POTRA_1"/>
    <property type="match status" value="1"/>
</dbReference>
<evidence type="ECO:0000256" key="8">
    <source>
        <dbReference type="SAM" id="Phobius"/>
    </source>
</evidence>
<dbReference type="GO" id="GO:0005886">
    <property type="term" value="C:plasma membrane"/>
    <property type="evidence" value="ECO:0007669"/>
    <property type="project" value="TreeGrafter"/>
</dbReference>
<evidence type="ECO:0000256" key="2">
    <source>
        <dbReference type="ARBA" id="ARBA00022475"/>
    </source>
</evidence>
<dbReference type="InterPro" id="IPR013685">
    <property type="entry name" value="POTRA_FtsQ_type"/>
</dbReference>
<dbReference type="Proteomes" id="UP000633619">
    <property type="component" value="Unassembled WGS sequence"/>
</dbReference>
<comment type="caution">
    <text evidence="10">The sequence shown here is derived from an EMBL/GenBank/DDBJ whole genome shotgun (WGS) entry which is preliminary data.</text>
</comment>
<evidence type="ECO:0000256" key="3">
    <source>
        <dbReference type="ARBA" id="ARBA00022618"/>
    </source>
</evidence>
<keyword evidence="2" id="KW-1003">Cell membrane</keyword>
<accession>A0A8I1A4A1</accession>
<proteinExistence type="predicted"/>